<sequence>MRTHGWRGDPPGSDQEARRRIVAAAARCIDRYGARKTGLTDVADELGVTRATIYRYYRNIEEVLKATSLAAAGEFADRLKAHVAGLDDPAEILVELVAHVIERVPREPYVGLLLATGATTSFGIALLSPTAIMLTTDLLRELRIDWEELGYTGADLDGLAEYLLRLLHSYVPGPERPRPDDVDPRPFLRRWLVPSLLAARTPSLTPPPAT</sequence>
<evidence type="ECO:0000256" key="1">
    <source>
        <dbReference type="ARBA" id="ARBA00023015"/>
    </source>
</evidence>
<dbReference type="InterPro" id="IPR001647">
    <property type="entry name" value="HTH_TetR"/>
</dbReference>
<evidence type="ECO:0000313" key="7">
    <source>
        <dbReference type="Proteomes" id="UP001569963"/>
    </source>
</evidence>
<comment type="caution">
    <text evidence="6">The sequence shown here is derived from an EMBL/GenBank/DDBJ whole genome shotgun (WGS) entry which is preliminary data.</text>
</comment>
<dbReference type="Pfam" id="PF00440">
    <property type="entry name" value="TetR_N"/>
    <property type="match status" value="1"/>
</dbReference>
<dbReference type="RefSeq" id="WP_371947200.1">
    <property type="nucleotide sequence ID" value="NZ_JAXCEI010000001.1"/>
</dbReference>
<dbReference type="PRINTS" id="PR00455">
    <property type="entry name" value="HTHTETR"/>
</dbReference>
<dbReference type="Gene3D" id="1.10.357.10">
    <property type="entry name" value="Tetracycline Repressor, domain 2"/>
    <property type="match status" value="1"/>
</dbReference>
<dbReference type="EMBL" id="JAXCEI010000001">
    <property type="protein sequence ID" value="MFA1537873.1"/>
    <property type="molecule type" value="Genomic_DNA"/>
</dbReference>
<dbReference type="InterPro" id="IPR009057">
    <property type="entry name" value="Homeodomain-like_sf"/>
</dbReference>
<gene>
    <name evidence="6" type="ORF">SM611_02935</name>
</gene>
<evidence type="ECO:0000256" key="4">
    <source>
        <dbReference type="PROSITE-ProRule" id="PRU00335"/>
    </source>
</evidence>
<dbReference type="PANTHER" id="PTHR30055">
    <property type="entry name" value="HTH-TYPE TRANSCRIPTIONAL REGULATOR RUTR"/>
    <property type="match status" value="1"/>
</dbReference>
<keyword evidence="2 4" id="KW-0238">DNA-binding</keyword>
<dbReference type="SUPFAM" id="SSF46689">
    <property type="entry name" value="Homeodomain-like"/>
    <property type="match status" value="1"/>
</dbReference>
<feature type="domain" description="HTH tetR-type" evidence="5">
    <location>
        <begin position="15"/>
        <end position="75"/>
    </location>
</feature>
<dbReference type="InterPro" id="IPR050109">
    <property type="entry name" value="HTH-type_TetR-like_transc_reg"/>
</dbReference>
<evidence type="ECO:0000256" key="2">
    <source>
        <dbReference type="ARBA" id="ARBA00023125"/>
    </source>
</evidence>
<proteinExistence type="predicted"/>
<evidence type="ECO:0000259" key="5">
    <source>
        <dbReference type="PROSITE" id="PS50977"/>
    </source>
</evidence>
<dbReference type="Proteomes" id="UP001569963">
    <property type="component" value="Unassembled WGS sequence"/>
</dbReference>
<feature type="DNA-binding region" description="H-T-H motif" evidence="4">
    <location>
        <begin position="38"/>
        <end position="57"/>
    </location>
</feature>
<evidence type="ECO:0000256" key="3">
    <source>
        <dbReference type="ARBA" id="ARBA00023163"/>
    </source>
</evidence>
<evidence type="ECO:0000313" key="6">
    <source>
        <dbReference type="EMBL" id="MFA1537873.1"/>
    </source>
</evidence>
<keyword evidence="1" id="KW-0805">Transcription regulation</keyword>
<dbReference type="PROSITE" id="PS50977">
    <property type="entry name" value="HTH_TETR_2"/>
    <property type="match status" value="1"/>
</dbReference>
<accession>A0ABV4Q3Y2</accession>
<organism evidence="6 7">
    <name type="scientific">Actinomadura monticuli</name>
    <dbReference type="NCBI Taxonomy" id="3097367"/>
    <lineage>
        <taxon>Bacteria</taxon>
        <taxon>Bacillati</taxon>
        <taxon>Actinomycetota</taxon>
        <taxon>Actinomycetes</taxon>
        <taxon>Streptosporangiales</taxon>
        <taxon>Thermomonosporaceae</taxon>
        <taxon>Actinomadura</taxon>
    </lineage>
</organism>
<keyword evidence="3" id="KW-0804">Transcription</keyword>
<protein>
    <submittedName>
        <fullName evidence="6">TetR/AcrR family transcriptional regulator</fullName>
    </submittedName>
</protein>
<reference evidence="6 7" key="1">
    <citation type="submission" date="2023-11" db="EMBL/GenBank/DDBJ databases">
        <title>Actinomadura monticuli sp. nov., isolated from volcanic ash.</title>
        <authorList>
            <person name="Lee S.D."/>
            <person name="Yang H."/>
            <person name="Kim I.S."/>
        </authorList>
    </citation>
    <scope>NUCLEOTIDE SEQUENCE [LARGE SCALE GENOMIC DNA]</scope>
    <source>
        <strain evidence="6 7">DLS-62</strain>
    </source>
</reference>
<keyword evidence="7" id="KW-1185">Reference proteome</keyword>
<name>A0ABV4Q3Y2_9ACTN</name>
<dbReference type="PANTHER" id="PTHR30055:SF240">
    <property type="entry name" value="HTH-TYPE TRANSCRIPTIONAL REGULATOR ACRR"/>
    <property type="match status" value="1"/>
</dbReference>